<dbReference type="Proteomes" id="UP001501411">
    <property type="component" value="Unassembled WGS sequence"/>
</dbReference>
<gene>
    <name evidence="3" type="ORF">GCM10023231_18590</name>
</gene>
<organism evidence="3 4">
    <name type="scientific">Olivibacter ginsenosidimutans</name>
    <dbReference type="NCBI Taxonomy" id="1176537"/>
    <lineage>
        <taxon>Bacteria</taxon>
        <taxon>Pseudomonadati</taxon>
        <taxon>Bacteroidota</taxon>
        <taxon>Sphingobacteriia</taxon>
        <taxon>Sphingobacteriales</taxon>
        <taxon>Sphingobacteriaceae</taxon>
        <taxon>Olivibacter</taxon>
    </lineage>
</organism>
<name>A0ABP9B5K1_9SPHI</name>
<comment type="caution">
    <text evidence="3">The sequence shown here is derived from an EMBL/GenBank/DDBJ whole genome shotgun (WGS) entry which is preliminary data.</text>
</comment>
<dbReference type="RefSeq" id="WP_345231487.1">
    <property type="nucleotide sequence ID" value="NZ_BAABIQ010000028.1"/>
</dbReference>
<dbReference type="SUPFAM" id="SSF52038">
    <property type="entry name" value="Barstar-related"/>
    <property type="match status" value="1"/>
</dbReference>
<dbReference type="InterPro" id="IPR035905">
    <property type="entry name" value="Barstar-like_sf"/>
</dbReference>
<evidence type="ECO:0000256" key="1">
    <source>
        <dbReference type="ARBA" id="ARBA00006845"/>
    </source>
</evidence>
<protein>
    <recommendedName>
        <fullName evidence="2">Barstar (barnase inhibitor) domain-containing protein</fullName>
    </recommendedName>
</protein>
<evidence type="ECO:0000313" key="3">
    <source>
        <dbReference type="EMBL" id="GAA4790953.1"/>
    </source>
</evidence>
<dbReference type="Gene3D" id="3.30.370.10">
    <property type="entry name" value="Barstar-like"/>
    <property type="match status" value="1"/>
</dbReference>
<sequence length="129" mass="14994">MKQFVLNGYHIHDIPTFYEEVNRVFMQEADWKLGESLDAFNDLLYGGFGALAGNEPFQLIWRNFEQNKQDLGKALTQAYYQKKLEQPAVFNTPFFTKQLDDLNKGKGKTYFDIILEIISSHTHIELVAQ</sequence>
<evidence type="ECO:0000313" key="4">
    <source>
        <dbReference type="Proteomes" id="UP001501411"/>
    </source>
</evidence>
<keyword evidence="4" id="KW-1185">Reference proteome</keyword>
<comment type="similarity">
    <text evidence="1">Belongs to the barstar family.</text>
</comment>
<accession>A0ABP9B5K1</accession>
<evidence type="ECO:0000259" key="2">
    <source>
        <dbReference type="Pfam" id="PF01337"/>
    </source>
</evidence>
<proteinExistence type="inferred from homology"/>
<feature type="domain" description="Barstar (barnase inhibitor)" evidence="2">
    <location>
        <begin position="1"/>
        <end position="77"/>
    </location>
</feature>
<dbReference type="EMBL" id="BAABIQ010000028">
    <property type="protein sequence ID" value="GAA4790953.1"/>
    <property type="molecule type" value="Genomic_DNA"/>
</dbReference>
<reference evidence="4" key="1">
    <citation type="journal article" date="2019" name="Int. J. Syst. Evol. Microbiol.">
        <title>The Global Catalogue of Microorganisms (GCM) 10K type strain sequencing project: providing services to taxonomists for standard genome sequencing and annotation.</title>
        <authorList>
            <consortium name="The Broad Institute Genomics Platform"/>
            <consortium name="The Broad Institute Genome Sequencing Center for Infectious Disease"/>
            <person name="Wu L."/>
            <person name="Ma J."/>
        </authorList>
    </citation>
    <scope>NUCLEOTIDE SEQUENCE [LARGE SCALE GENOMIC DNA]</scope>
    <source>
        <strain evidence="4">JCM 18200</strain>
    </source>
</reference>
<dbReference type="InterPro" id="IPR000468">
    <property type="entry name" value="Barstar"/>
</dbReference>
<dbReference type="Pfam" id="PF01337">
    <property type="entry name" value="Barstar"/>
    <property type="match status" value="1"/>
</dbReference>